<dbReference type="Proteomes" id="UP000030152">
    <property type="component" value="Unassembled WGS sequence"/>
</dbReference>
<dbReference type="STRING" id="1121895.GCA_000378485_00280"/>
<comment type="caution">
    <text evidence="1">The sequence shown here is derived from an EMBL/GenBank/DDBJ whole genome shotgun (WGS) entry which is preliminary data.</text>
</comment>
<accession>A0A0A2M6W7</accession>
<dbReference type="AlphaFoldDB" id="A0A0A2M6W7"/>
<proteinExistence type="predicted"/>
<keyword evidence="2" id="KW-1185">Reference proteome</keyword>
<dbReference type="RefSeq" id="WP_020211405.1">
    <property type="nucleotide sequence ID" value="NZ_JRLX01000001.1"/>
</dbReference>
<protein>
    <submittedName>
        <fullName evidence="1">Uncharacterized protein</fullName>
    </submittedName>
</protein>
<organism evidence="1 2">
    <name type="scientific">Flavobacterium rivuli WB 3.3-2 = DSM 21788</name>
    <dbReference type="NCBI Taxonomy" id="1121895"/>
    <lineage>
        <taxon>Bacteria</taxon>
        <taxon>Pseudomonadati</taxon>
        <taxon>Bacteroidota</taxon>
        <taxon>Flavobacteriia</taxon>
        <taxon>Flavobacteriales</taxon>
        <taxon>Flavobacteriaceae</taxon>
        <taxon>Flavobacterium</taxon>
    </lineage>
</organism>
<gene>
    <name evidence="1" type="ORF">Q765_00350</name>
</gene>
<dbReference type="EMBL" id="JRLX01000001">
    <property type="protein sequence ID" value="KGO88402.1"/>
    <property type="molecule type" value="Genomic_DNA"/>
</dbReference>
<evidence type="ECO:0000313" key="1">
    <source>
        <dbReference type="EMBL" id="KGO88402.1"/>
    </source>
</evidence>
<name>A0A0A2M6W7_9FLAO</name>
<evidence type="ECO:0000313" key="2">
    <source>
        <dbReference type="Proteomes" id="UP000030152"/>
    </source>
</evidence>
<sequence length="59" mass="6683">MTPYEEKVLELLSGINDKLLSISVQFKDLDKKTDSLQAKIEDISNNTNVVATHYEEQKG</sequence>
<reference evidence="1 2" key="1">
    <citation type="submission" date="2013-09" db="EMBL/GenBank/DDBJ databases">
        <authorList>
            <person name="Zeng Z."/>
            <person name="Chen C."/>
        </authorList>
    </citation>
    <scope>NUCLEOTIDE SEQUENCE [LARGE SCALE GENOMIC DNA]</scope>
    <source>
        <strain evidence="1 2">WB 3.3-2</strain>
    </source>
</reference>